<proteinExistence type="predicted"/>
<feature type="compositionally biased region" description="Gly residues" evidence="1">
    <location>
        <begin position="164"/>
        <end position="174"/>
    </location>
</feature>
<organism evidence="2 3">
    <name type="scientific">Myotis myotis</name>
    <name type="common">Greater mouse-eared bat</name>
    <name type="synonym">Vespertilio myotis</name>
    <dbReference type="NCBI Taxonomy" id="51298"/>
    <lineage>
        <taxon>Eukaryota</taxon>
        <taxon>Metazoa</taxon>
        <taxon>Chordata</taxon>
        <taxon>Craniata</taxon>
        <taxon>Vertebrata</taxon>
        <taxon>Euteleostomi</taxon>
        <taxon>Mammalia</taxon>
        <taxon>Eutheria</taxon>
        <taxon>Laurasiatheria</taxon>
        <taxon>Chiroptera</taxon>
        <taxon>Yangochiroptera</taxon>
        <taxon>Vespertilionidae</taxon>
        <taxon>Myotis</taxon>
    </lineage>
</organism>
<feature type="compositionally biased region" description="Pro residues" evidence="1">
    <location>
        <begin position="198"/>
        <end position="212"/>
    </location>
</feature>
<name>A0A7J7T623_MYOMY</name>
<accession>A0A7J7T623</accession>
<dbReference type="EMBL" id="JABWUV010000017">
    <property type="protein sequence ID" value="KAF6296094.1"/>
    <property type="molecule type" value="Genomic_DNA"/>
</dbReference>
<feature type="region of interest" description="Disordered" evidence="1">
    <location>
        <begin position="144"/>
        <end position="212"/>
    </location>
</feature>
<protein>
    <submittedName>
        <fullName evidence="2">Uncharacterized protein</fullName>
    </submittedName>
</protein>
<comment type="caution">
    <text evidence="2">The sequence shown here is derived from an EMBL/GenBank/DDBJ whole genome shotgun (WGS) entry which is preliminary data.</text>
</comment>
<reference evidence="2 3" key="1">
    <citation type="journal article" date="2020" name="Nature">
        <title>Six reference-quality genomes reveal evolution of bat adaptations.</title>
        <authorList>
            <person name="Jebb D."/>
            <person name="Huang Z."/>
            <person name="Pippel M."/>
            <person name="Hughes G.M."/>
            <person name="Lavrichenko K."/>
            <person name="Devanna P."/>
            <person name="Winkler S."/>
            <person name="Jermiin L.S."/>
            <person name="Skirmuntt E.C."/>
            <person name="Katzourakis A."/>
            <person name="Burkitt-Gray L."/>
            <person name="Ray D.A."/>
            <person name="Sullivan K.A.M."/>
            <person name="Roscito J.G."/>
            <person name="Kirilenko B.M."/>
            <person name="Davalos L.M."/>
            <person name="Corthals A.P."/>
            <person name="Power M.L."/>
            <person name="Jones G."/>
            <person name="Ransome R.D."/>
            <person name="Dechmann D.K.N."/>
            <person name="Locatelli A.G."/>
            <person name="Puechmaille S.J."/>
            <person name="Fedrigo O."/>
            <person name="Jarvis E.D."/>
            <person name="Hiller M."/>
            <person name="Vernes S.C."/>
            <person name="Myers E.W."/>
            <person name="Teeling E.C."/>
        </authorList>
    </citation>
    <scope>NUCLEOTIDE SEQUENCE [LARGE SCALE GENOMIC DNA]</scope>
    <source>
        <strain evidence="2">MMyoMyo1</strain>
        <tissue evidence="2">Flight muscle</tissue>
    </source>
</reference>
<sequence>MLAKGPEGQYPGPGCPPRRGAAGAAHREPGRRGPRAEEGAPRRARGLSSPAAQRMREPLGAGGGAGTKFPETRVAGDPGPWPPDPANVPEPHRRQVPPVRPPPGPESGVPVPTGSRRTLRPPARLSASAGWPLCAPLLLPSASARPGHAHAPCAPPPSPEEGTPGCGRGLGGGRLEPRALRMRTVPSITEPLGGGESPAPPTPASPPPADST</sequence>
<evidence type="ECO:0000256" key="1">
    <source>
        <dbReference type="SAM" id="MobiDB-lite"/>
    </source>
</evidence>
<feature type="region of interest" description="Disordered" evidence="1">
    <location>
        <begin position="1"/>
        <end position="124"/>
    </location>
</feature>
<dbReference type="Proteomes" id="UP000527355">
    <property type="component" value="Unassembled WGS sequence"/>
</dbReference>
<feature type="compositionally biased region" description="Pro residues" evidence="1">
    <location>
        <begin position="79"/>
        <end position="88"/>
    </location>
</feature>
<keyword evidence="3" id="KW-1185">Reference proteome</keyword>
<evidence type="ECO:0000313" key="2">
    <source>
        <dbReference type="EMBL" id="KAF6296094.1"/>
    </source>
</evidence>
<feature type="compositionally biased region" description="Basic and acidic residues" evidence="1">
    <location>
        <begin position="25"/>
        <end position="41"/>
    </location>
</feature>
<dbReference type="AlphaFoldDB" id="A0A7J7T623"/>
<gene>
    <name evidence="2" type="ORF">mMyoMyo1_009202</name>
</gene>
<evidence type="ECO:0000313" key="3">
    <source>
        <dbReference type="Proteomes" id="UP000527355"/>
    </source>
</evidence>